<dbReference type="OrthoDB" id="529758at2759"/>
<feature type="compositionally biased region" description="Low complexity" evidence="1">
    <location>
        <begin position="204"/>
        <end position="217"/>
    </location>
</feature>
<feature type="domain" description="CBM20" evidence="2">
    <location>
        <begin position="66"/>
        <end position="177"/>
    </location>
</feature>
<dbReference type="AlphaFoldDB" id="A0A830HA53"/>
<dbReference type="PROSITE" id="PS51166">
    <property type="entry name" value="CBM20"/>
    <property type="match status" value="1"/>
</dbReference>
<dbReference type="PANTHER" id="PTHR15048:SF0">
    <property type="entry name" value="STARCH-BINDING DOMAIN-CONTAINING PROTEIN 1"/>
    <property type="match status" value="1"/>
</dbReference>
<dbReference type="GO" id="GO:0016020">
    <property type="term" value="C:membrane"/>
    <property type="evidence" value="ECO:0007669"/>
    <property type="project" value="TreeGrafter"/>
</dbReference>
<organism evidence="3 4">
    <name type="scientific">Pycnococcus provasolii</name>
    <dbReference type="NCBI Taxonomy" id="41880"/>
    <lineage>
        <taxon>Eukaryota</taxon>
        <taxon>Viridiplantae</taxon>
        <taxon>Chlorophyta</taxon>
        <taxon>Pseudoscourfieldiophyceae</taxon>
        <taxon>Pseudoscourfieldiales</taxon>
        <taxon>Pycnococcaceae</taxon>
        <taxon>Pycnococcus</taxon>
    </lineage>
</organism>
<feature type="region of interest" description="Disordered" evidence="1">
    <location>
        <begin position="267"/>
        <end position="293"/>
    </location>
</feature>
<comment type="caution">
    <text evidence="3">The sequence shown here is derived from an EMBL/GenBank/DDBJ whole genome shotgun (WGS) entry which is preliminary data.</text>
</comment>
<dbReference type="GO" id="GO:2001070">
    <property type="term" value="F:starch binding"/>
    <property type="evidence" value="ECO:0007669"/>
    <property type="project" value="InterPro"/>
</dbReference>
<dbReference type="PANTHER" id="PTHR15048">
    <property type="entry name" value="STARCH-BINDING DOMAIN-CONTAINING PROTEIN 1"/>
    <property type="match status" value="1"/>
</dbReference>
<dbReference type="Gene3D" id="2.60.40.10">
    <property type="entry name" value="Immunoglobulins"/>
    <property type="match status" value="2"/>
</dbReference>
<dbReference type="SMART" id="SM01065">
    <property type="entry name" value="CBM_2"/>
    <property type="match status" value="1"/>
</dbReference>
<accession>A0A830HA53</accession>
<feature type="region of interest" description="Disordered" evidence="1">
    <location>
        <begin position="192"/>
        <end position="240"/>
    </location>
</feature>
<dbReference type="InterPro" id="IPR002044">
    <property type="entry name" value="CBM20"/>
</dbReference>
<dbReference type="EMBL" id="BNJQ01000003">
    <property type="protein sequence ID" value="GHP02481.1"/>
    <property type="molecule type" value="Genomic_DNA"/>
</dbReference>
<keyword evidence="4" id="KW-1185">Reference proteome</keyword>
<dbReference type="SUPFAM" id="SSF49452">
    <property type="entry name" value="Starch-binding domain-like"/>
    <property type="match status" value="1"/>
</dbReference>
<feature type="compositionally biased region" description="Low complexity" evidence="1">
    <location>
        <begin position="267"/>
        <end position="285"/>
    </location>
</feature>
<protein>
    <recommendedName>
        <fullName evidence="2">CBM20 domain-containing protein</fullName>
    </recommendedName>
</protein>
<gene>
    <name evidence="3" type="ORF">PPROV_000123800</name>
</gene>
<evidence type="ECO:0000313" key="3">
    <source>
        <dbReference type="EMBL" id="GHP02481.1"/>
    </source>
</evidence>
<name>A0A830HA53_9CHLO</name>
<evidence type="ECO:0000259" key="2">
    <source>
        <dbReference type="PROSITE" id="PS51166"/>
    </source>
</evidence>
<evidence type="ECO:0000256" key="1">
    <source>
        <dbReference type="SAM" id="MobiDB-lite"/>
    </source>
</evidence>
<dbReference type="InterPro" id="IPR013783">
    <property type="entry name" value="Ig-like_fold"/>
</dbReference>
<proteinExistence type="predicted"/>
<dbReference type="Proteomes" id="UP000660262">
    <property type="component" value="Unassembled WGS sequence"/>
</dbReference>
<dbReference type="Pfam" id="PF00686">
    <property type="entry name" value="CBM_20"/>
    <property type="match status" value="1"/>
</dbReference>
<sequence length="471" mass="50241">MSVATKPTMMTQRISRSRYQQLRRYRFAAHRSKMNRHAAKAAHDENNMLVPYDGGAAANTAIAQSPQMHYDAIIRIECHMPAELQFGEDIVLVGAVPALGSWQLKMGVPMTYEDGIWSANVALPCGSHVEFKPVVVTTAGREARWLSCANGDNFVISCRLGGRDGGAHSSLAHSEGNGVSVRVVDVACVPSSTNNAGGGGGSVGSSSSNNNTAMNPYAAPPPPPPGGGGGMPHPPMPAVAPLDPNKMFENGLPPNTSVEYTTVRITTSSESNDNNSDGNSSGDSFTSDDNEPFVDVDANDATNNFVAIDGSDVVDIDPAACLPPPIGPPPIYMKYELRATFEHAEEVLLVGSWDNWTSRLPMTKLDLLPAGRNDNDVVDIDEDDAEEEGITTTTTTTTATTGSLGGDVFFASFGMKAPSEPGELGMDSFELKFIVDGVWKTTDSLPVVTQDHDTNNVMNTREHAKECLYIF</sequence>
<reference evidence="3" key="1">
    <citation type="submission" date="2020-10" db="EMBL/GenBank/DDBJ databases">
        <title>Unveiling of a novel bifunctional photoreceptor, Dualchrome1, isolated from a cosmopolitan green alga.</title>
        <authorList>
            <person name="Suzuki S."/>
            <person name="Kawachi M."/>
        </authorList>
    </citation>
    <scope>NUCLEOTIDE SEQUENCE</scope>
    <source>
        <strain evidence="3">NIES 2893</strain>
    </source>
</reference>
<feature type="compositionally biased region" description="Pro residues" evidence="1">
    <location>
        <begin position="218"/>
        <end position="238"/>
    </location>
</feature>
<dbReference type="CDD" id="cd02859">
    <property type="entry name" value="E_set_AMPKbeta_like_N"/>
    <property type="match status" value="1"/>
</dbReference>
<evidence type="ECO:0000313" key="4">
    <source>
        <dbReference type="Proteomes" id="UP000660262"/>
    </source>
</evidence>
<dbReference type="InterPro" id="IPR013784">
    <property type="entry name" value="Carb-bd-like_fold"/>
</dbReference>